<dbReference type="Gene3D" id="3.40.50.1240">
    <property type="entry name" value="Phosphoglycerate mutase-like"/>
    <property type="match status" value="1"/>
</dbReference>
<dbReference type="PANTHER" id="PTHR47623">
    <property type="entry name" value="OS09G0287300 PROTEIN"/>
    <property type="match status" value="1"/>
</dbReference>
<evidence type="ECO:0000313" key="1">
    <source>
        <dbReference type="EMBL" id="MDM9632452.1"/>
    </source>
</evidence>
<dbReference type="SMART" id="SM00855">
    <property type="entry name" value="PGAM"/>
    <property type="match status" value="1"/>
</dbReference>
<accession>A0ABT7WHR8</accession>
<dbReference type="RefSeq" id="WP_289725816.1">
    <property type="nucleotide sequence ID" value="NZ_JAUDUY010000009.1"/>
</dbReference>
<dbReference type="Pfam" id="PF00300">
    <property type="entry name" value="His_Phos_1"/>
    <property type="match status" value="1"/>
</dbReference>
<protein>
    <submittedName>
        <fullName evidence="1">Histidine phosphatase family protein</fullName>
    </submittedName>
</protein>
<gene>
    <name evidence="1" type="ORF">QU605_13305</name>
</gene>
<dbReference type="PANTHER" id="PTHR47623:SF1">
    <property type="entry name" value="OS09G0287300 PROTEIN"/>
    <property type="match status" value="1"/>
</dbReference>
<organism evidence="1 2">
    <name type="scientific">Robiginitalea aurantiaca</name>
    <dbReference type="NCBI Taxonomy" id="3056915"/>
    <lineage>
        <taxon>Bacteria</taxon>
        <taxon>Pseudomonadati</taxon>
        <taxon>Bacteroidota</taxon>
        <taxon>Flavobacteriia</taxon>
        <taxon>Flavobacteriales</taxon>
        <taxon>Flavobacteriaceae</taxon>
        <taxon>Robiginitalea</taxon>
    </lineage>
</organism>
<sequence>MKELILVRHAKSSWEYDVKDADRPLGERGISDAHLISEAIQKDVTGVHAIFSSPANRALHTCMILMRQLNLPMDSLQVEKELYDFSGGAVSAHIKNLDESLEKVMLFGHNNAMTHIANKWGSKYLDNVPTCGVVVLNFPVESWKEISYGTTEKTVFPKHLR</sequence>
<name>A0ABT7WHR8_9FLAO</name>
<dbReference type="CDD" id="cd07067">
    <property type="entry name" value="HP_PGM_like"/>
    <property type="match status" value="1"/>
</dbReference>
<dbReference type="InterPro" id="IPR029033">
    <property type="entry name" value="His_PPase_superfam"/>
</dbReference>
<dbReference type="SUPFAM" id="SSF53254">
    <property type="entry name" value="Phosphoglycerate mutase-like"/>
    <property type="match status" value="1"/>
</dbReference>
<evidence type="ECO:0000313" key="2">
    <source>
        <dbReference type="Proteomes" id="UP001174839"/>
    </source>
</evidence>
<reference evidence="1" key="1">
    <citation type="submission" date="2023-06" db="EMBL/GenBank/DDBJ databases">
        <title>Robiginitalea aurantiacus sp. nov. and Algoriphagus sediminis sp. nov., isolated from coastal sediment.</title>
        <authorList>
            <person name="Zhou Z.Y."/>
            <person name="An J."/>
            <person name="Jia Y.W."/>
            <person name="Du Z.J."/>
        </authorList>
    </citation>
    <scope>NUCLEOTIDE SEQUENCE</scope>
    <source>
        <strain evidence="1">M39</strain>
    </source>
</reference>
<dbReference type="InterPro" id="IPR013078">
    <property type="entry name" value="His_Pase_superF_clade-1"/>
</dbReference>
<dbReference type="EMBL" id="JAUDUY010000009">
    <property type="protein sequence ID" value="MDM9632452.1"/>
    <property type="molecule type" value="Genomic_DNA"/>
</dbReference>
<proteinExistence type="predicted"/>
<comment type="caution">
    <text evidence="1">The sequence shown here is derived from an EMBL/GenBank/DDBJ whole genome shotgun (WGS) entry which is preliminary data.</text>
</comment>
<dbReference type="Proteomes" id="UP001174839">
    <property type="component" value="Unassembled WGS sequence"/>
</dbReference>
<keyword evidence="2" id="KW-1185">Reference proteome</keyword>